<name>A0A560HG73_9PROT</name>
<dbReference type="Pfam" id="PF13439">
    <property type="entry name" value="Glyco_transf_4"/>
    <property type="match status" value="1"/>
</dbReference>
<dbReference type="PANTHER" id="PTHR45947">
    <property type="entry name" value="SULFOQUINOVOSYL TRANSFERASE SQD2"/>
    <property type="match status" value="1"/>
</dbReference>
<gene>
    <name evidence="2" type="ORF">FBZ90_102401</name>
</gene>
<dbReference type="EMBL" id="VITR01000002">
    <property type="protein sequence ID" value="TWB45443.1"/>
    <property type="molecule type" value="Genomic_DNA"/>
</dbReference>
<dbReference type="RefSeq" id="WP_145729830.1">
    <property type="nucleotide sequence ID" value="NZ_VITR01000002.1"/>
</dbReference>
<proteinExistence type="predicted"/>
<evidence type="ECO:0000313" key="2">
    <source>
        <dbReference type="EMBL" id="TWB45443.1"/>
    </source>
</evidence>
<keyword evidence="2" id="KW-0808">Transferase</keyword>
<reference evidence="2 3" key="1">
    <citation type="submission" date="2019-06" db="EMBL/GenBank/DDBJ databases">
        <title>Genomic Encyclopedia of Type Strains, Phase IV (KMG-V): Genome sequencing to study the core and pangenomes of soil and plant-associated prokaryotes.</title>
        <authorList>
            <person name="Whitman W."/>
        </authorList>
    </citation>
    <scope>NUCLEOTIDE SEQUENCE [LARGE SCALE GENOMIC DNA]</scope>
    <source>
        <strain evidence="2 3">BR 11622</strain>
    </source>
</reference>
<accession>A0A560HG73</accession>
<dbReference type="PANTHER" id="PTHR45947:SF3">
    <property type="entry name" value="SULFOQUINOVOSYL TRANSFERASE SQD2"/>
    <property type="match status" value="1"/>
</dbReference>
<dbReference type="Pfam" id="PF13692">
    <property type="entry name" value="Glyco_trans_1_4"/>
    <property type="match status" value="1"/>
</dbReference>
<evidence type="ECO:0000313" key="3">
    <source>
        <dbReference type="Proteomes" id="UP000315751"/>
    </source>
</evidence>
<dbReference type="InterPro" id="IPR050194">
    <property type="entry name" value="Glycosyltransferase_grp1"/>
</dbReference>
<dbReference type="InterPro" id="IPR028098">
    <property type="entry name" value="Glyco_trans_4-like_N"/>
</dbReference>
<dbReference type="CDD" id="cd03814">
    <property type="entry name" value="GT4-like"/>
    <property type="match status" value="1"/>
</dbReference>
<comment type="caution">
    <text evidence="2">The sequence shown here is derived from an EMBL/GenBank/DDBJ whole genome shotgun (WGS) entry which is preliminary data.</text>
</comment>
<dbReference type="Gene3D" id="3.40.50.2000">
    <property type="entry name" value="Glycogen Phosphorylase B"/>
    <property type="match status" value="2"/>
</dbReference>
<evidence type="ECO:0000259" key="1">
    <source>
        <dbReference type="Pfam" id="PF13439"/>
    </source>
</evidence>
<organism evidence="2 3">
    <name type="scientific">Nitrospirillum amazonense</name>
    <dbReference type="NCBI Taxonomy" id="28077"/>
    <lineage>
        <taxon>Bacteria</taxon>
        <taxon>Pseudomonadati</taxon>
        <taxon>Pseudomonadota</taxon>
        <taxon>Alphaproteobacteria</taxon>
        <taxon>Rhodospirillales</taxon>
        <taxon>Azospirillaceae</taxon>
        <taxon>Nitrospirillum</taxon>
    </lineage>
</organism>
<dbReference type="SUPFAM" id="SSF53756">
    <property type="entry name" value="UDP-Glycosyltransferase/glycogen phosphorylase"/>
    <property type="match status" value="1"/>
</dbReference>
<sequence length="360" mass="40010">MKILIVTDAWHPQVNGVVRTLTTTRDELRQLGHEVEVIAPDRFRTVPMPTYPEIRLALKPGARLRRMIDEIQPDAIHIATEGPLGLAARRYCLRRRIPFTTAYHTRFPEYVRDRFPIPLRLSYALVRRFHAPASAVMVATPSIENDLVDRGFRNIKRWSRGVDTDLFRPREKDFLPFPRPIFMYVGRVAVEKNIEAFLSLDLPGTKVVVGGGPQLDDLKAKYPAAQFVGPKHGEELAKHYAAGDVFVFPSRTDTFGLVLLEALASGVPVAAYPVPGPLDVLAGSDVAVLDEDLQKAALAALKIPGDECRRHALTFSWSASAEQFLNNLRPFRGHPVIDPAPVLDPAPELAPQADEAKKAS</sequence>
<dbReference type="AlphaFoldDB" id="A0A560HG73"/>
<keyword evidence="3" id="KW-1185">Reference proteome</keyword>
<dbReference type="OrthoDB" id="9802525at2"/>
<dbReference type="GO" id="GO:0016757">
    <property type="term" value="F:glycosyltransferase activity"/>
    <property type="evidence" value="ECO:0007669"/>
    <property type="project" value="UniProtKB-ARBA"/>
</dbReference>
<feature type="domain" description="Glycosyltransferase subfamily 4-like N-terminal" evidence="1">
    <location>
        <begin position="14"/>
        <end position="165"/>
    </location>
</feature>
<dbReference type="Proteomes" id="UP000315751">
    <property type="component" value="Unassembled WGS sequence"/>
</dbReference>
<protein>
    <submittedName>
        <fullName evidence="2">Glycosyltransferase involved in cell wall biosynthesis</fullName>
    </submittedName>
</protein>